<dbReference type="EMBL" id="JACXAD010000001">
    <property type="protein sequence ID" value="MBD2766283.1"/>
    <property type="molecule type" value="Genomic_DNA"/>
</dbReference>
<dbReference type="RefSeq" id="WP_191003118.1">
    <property type="nucleotide sequence ID" value="NZ_JACXAD010000001.1"/>
</dbReference>
<evidence type="ECO:0000256" key="3">
    <source>
        <dbReference type="ARBA" id="ARBA00022692"/>
    </source>
</evidence>
<evidence type="ECO:0000313" key="7">
    <source>
        <dbReference type="EMBL" id="MBD2766283.1"/>
    </source>
</evidence>
<accession>A0A927GHD1</accession>
<protein>
    <submittedName>
        <fullName evidence="7">DUF2156 domain-containing protein</fullName>
    </submittedName>
</protein>
<keyword evidence="8" id="KW-1185">Reference proteome</keyword>
<reference evidence="7" key="1">
    <citation type="submission" date="2020-09" db="EMBL/GenBank/DDBJ databases">
        <authorList>
            <person name="Kim M.K."/>
        </authorList>
    </citation>
    <scope>NUCLEOTIDE SEQUENCE</scope>
    <source>
        <strain evidence="7">BT664</strain>
    </source>
</reference>
<evidence type="ECO:0000256" key="5">
    <source>
        <dbReference type="ARBA" id="ARBA00023136"/>
    </source>
</evidence>
<dbReference type="InterPro" id="IPR051211">
    <property type="entry name" value="PG_lysyltransferase"/>
</dbReference>
<dbReference type="PANTHER" id="PTHR34697:SF2">
    <property type="entry name" value="PHOSPHATIDYLGLYCEROL LYSYLTRANSFERASE"/>
    <property type="match status" value="1"/>
</dbReference>
<evidence type="ECO:0000256" key="1">
    <source>
        <dbReference type="ARBA" id="ARBA00004651"/>
    </source>
</evidence>
<name>A0A927GHD1_9BACT</name>
<keyword evidence="3" id="KW-0812">Transmembrane</keyword>
<keyword evidence="5" id="KW-0472">Membrane</keyword>
<dbReference type="Proteomes" id="UP000612233">
    <property type="component" value="Unassembled WGS sequence"/>
</dbReference>
<evidence type="ECO:0000259" key="6">
    <source>
        <dbReference type="Pfam" id="PF09924"/>
    </source>
</evidence>
<dbReference type="PANTHER" id="PTHR34697">
    <property type="entry name" value="PHOSPHATIDYLGLYCEROL LYSYLTRANSFERASE"/>
    <property type="match status" value="1"/>
</dbReference>
<gene>
    <name evidence="7" type="ORF">IC235_00060</name>
</gene>
<keyword evidence="4" id="KW-1133">Transmembrane helix</keyword>
<dbReference type="AlphaFoldDB" id="A0A927GHD1"/>
<evidence type="ECO:0000256" key="2">
    <source>
        <dbReference type="ARBA" id="ARBA00022475"/>
    </source>
</evidence>
<proteinExistence type="predicted"/>
<keyword evidence="2" id="KW-1003">Cell membrane</keyword>
<dbReference type="InterPro" id="IPR024320">
    <property type="entry name" value="LPG_synthase_C"/>
</dbReference>
<dbReference type="GO" id="GO:0055091">
    <property type="term" value="P:phospholipid homeostasis"/>
    <property type="evidence" value="ECO:0007669"/>
    <property type="project" value="TreeGrafter"/>
</dbReference>
<comment type="subcellular location">
    <subcellularLocation>
        <location evidence="1">Cell membrane</location>
        <topology evidence="1">Multi-pass membrane protein</topology>
    </subcellularLocation>
</comment>
<organism evidence="7 8">
    <name type="scientific">Hymenobacter montanus</name>
    <dbReference type="NCBI Taxonomy" id="2771359"/>
    <lineage>
        <taxon>Bacteria</taxon>
        <taxon>Pseudomonadati</taxon>
        <taxon>Bacteroidota</taxon>
        <taxon>Cytophagia</taxon>
        <taxon>Cytophagales</taxon>
        <taxon>Hymenobacteraceae</taxon>
        <taxon>Hymenobacter</taxon>
    </lineage>
</organism>
<evidence type="ECO:0000313" key="8">
    <source>
        <dbReference type="Proteomes" id="UP000612233"/>
    </source>
</evidence>
<dbReference type="GO" id="GO:0005886">
    <property type="term" value="C:plasma membrane"/>
    <property type="evidence" value="ECO:0007669"/>
    <property type="project" value="UniProtKB-SubCell"/>
</dbReference>
<sequence length="339" mass="38236">MRYSIQAILINQLNLFKEQDRLEKLRQWSSDPNAYATLQPTLCYFDHPHGYLAYRRVLAGNVVLGDPIAKPGKIEELFADFLKAYPTSVFGYLSETAAAALARVGKQPIHFVRIGVERCVNLTDQAPFSGSISGALKKAGKANLQLVERDLSRISADELAQLRQINEQFISLSQSKKEIGFISRAMRFEPEPDVRFFVIQAGAEGKPIGFLVLDPWYEGSRLQGYQLHQFRLGPTKVWGVFLSVVAMLIQLLSGEGFSRLSLGGGIGRVGSDEEMIPRSWIYDYCRDATFYLIDRFHSLTNLSRNKFEFAGTDLNRYLAAPHWLPLVPLVRLARANNIF</sequence>
<feature type="domain" description="Phosphatidylglycerol lysyltransferase C-terminal" evidence="6">
    <location>
        <begin position="29"/>
        <end position="319"/>
    </location>
</feature>
<dbReference type="Pfam" id="PF09924">
    <property type="entry name" value="LPG_synthase_C"/>
    <property type="match status" value="1"/>
</dbReference>
<evidence type="ECO:0000256" key="4">
    <source>
        <dbReference type="ARBA" id="ARBA00022989"/>
    </source>
</evidence>
<dbReference type="GO" id="GO:0016755">
    <property type="term" value="F:aminoacyltransferase activity"/>
    <property type="evidence" value="ECO:0007669"/>
    <property type="project" value="TreeGrafter"/>
</dbReference>
<comment type="caution">
    <text evidence="7">The sequence shown here is derived from an EMBL/GenBank/DDBJ whole genome shotgun (WGS) entry which is preliminary data.</text>
</comment>